<dbReference type="Proteomes" id="UP000233786">
    <property type="component" value="Unassembled WGS sequence"/>
</dbReference>
<organism evidence="2 3">
    <name type="scientific">Saccharopolyspora spinosa</name>
    <dbReference type="NCBI Taxonomy" id="60894"/>
    <lineage>
        <taxon>Bacteria</taxon>
        <taxon>Bacillati</taxon>
        <taxon>Actinomycetota</taxon>
        <taxon>Actinomycetes</taxon>
        <taxon>Pseudonocardiales</taxon>
        <taxon>Pseudonocardiaceae</taxon>
        <taxon>Saccharopolyspora</taxon>
    </lineage>
</organism>
<comment type="caution">
    <text evidence="2">The sequence shown here is derived from an EMBL/GenBank/DDBJ whole genome shotgun (WGS) entry which is preliminary data.</text>
</comment>
<feature type="region of interest" description="Disordered" evidence="1">
    <location>
        <begin position="1"/>
        <end position="21"/>
    </location>
</feature>
<name>A0A2N3XXJ1_SACSN</name>
<evidence type="ECO:0000256" key="1">
    <source>
        <dbReference type="SAM" id="MobiDB-lite"/>
    </source>
</evidence>
<dbReference type="RefSeq" id="WP_010694835.1">
    <property type="nucleotide sequence ID" value="NZ_CP061007.1"/>
</dbReference>
<dbReference type="OrthoDB" id="3696123at2"/>
<evidence type="ECO:0000313" key="2">
    <source>
        <dbReference type="EMBL" id="PKW15384.1"/>
    </source>
</evidence>
<dbReference type="AlphaFoldDB" id="A0A2N3XXJ1"/>
<reference evidence="2" key="1">
    <citation type="submission" date="2017-12" db="EMBL/GenBank/DDBJ databases">
        <title>Sequencing the genomes of 1000 Actinobacteria strains.</title>
        <authorList>
            <person name="Klenk H.-P."/>
        </authorList>
    </citation>
    <scope>NUCLEOTIDE SEQUENCE [LARGE SCALE GENOMIC DNA]</scope>
    <source>
        <strain evidence="2">DSM 44228</strain>
    </source>
</reference>
<proteinExistence type="predicted"/>
<protein>
    <submittedName>
        <fullName evidence="2">Uncharacterized protein</fullName>
    </submittedName>
</protein>
<sequence length="98" mass="11231">MVDRHPEVPSEGERDHGLLISEERQRDMLSKLVEIEHDIHRATLDAVGDDAASRAAVEAHLAEITELTRQARRFVRNAVTVEERIAHLDFDVDDRPER</sequence>
<evidence type="ECO:0000313" key="3">
    <source>
        <dbReference type="Proteomes" id="UP000233786"/>
    </source>
</evidence>
<gene>
    <name evidence="2" type="ORF">A8926_3084</name>
</gene>
<keyword evidence="3" id="KW-1185">Reference proteome</keyword>
<accession>A0A2N3XXJ1</accession>
<dbReference type="STRING" id="994479.GCA_000194155_02357"/>
<dbReference type="EMBL" id="PJNB01000001">
    <property type="protein sequence ID" value="PKW15384.1"/>
    <property type="molecule type" value="Genomic_DNA"/>
</dbReference>